<organism evidence="2 3">
    <name type="scientific">Macrostomum lignano</name>
    <dbReference type="NCBI Taxonomy" id="282301"/>
    <lineage>
        <taxon>Eukaryota</taxon>
        <taxon>Metazoa</taxon>
        <taxon>Spiralia</taxon>
        <taxon>Lophotrochozoa</taxon>
        <taxon>Platyhelminthes</taxon>
        <taxon>Rhabditophora</taxon>
        <taxon>Macrostomorpha</taxon>
        <taxon>Macrostomida</taxon>
        <taxon>Macrostomidae</taxon>
        <taxon>Macrostomum</taxon>
    </lineage>
</organism>
<evidence type="ECO:0000313" key="2">
    <source>
        <dbReference type="Proteomes" id="UP000095280"/>
    </source>
</evidence>
<evidence type="ECO:0000313" key="3">
    <source>
        <dbReference type="WBParaSite" id="maker-unitig_29343-snap-gene-0.2-mRNA-1"/>
    </source>
</evidence>
<accession>A0A1I8FDV3</accession>
<sequence length="245" mass="26714">ADCRKAPAVSRLPPPAGQPDRPRPAPLSASPGLRDAAIWAEARLDSGRTRWPAARTGRPALAPRSAVRPMIDRRFDLLSKFASVLISPGSSEPWRQWRQAESPGGSYAQHGRFPRRGLRVLTTGAVLARILHSPLVRARRPAWLGAASADEKLVRLLTPRRRRRCWWRTPAYSAALGNGTMGGGYERPDSSYSGTEIEYLGPAQPARCAQQLRRHASPAQRRCPPQPATPACPGSAWCQSAAESP</sequence>
<feature type="region of interest" description="Disordered" evidence="1">
    <location>
        <begin position="208"/>
        <end position="245"/>
    </location>
</feature>
<dbReference type="Proteomes" id="UP000095280">
    <property type="component" value="Unplaced"/>
</dbReference>
<keyword evidence="2" id="KW-1185">Reference proteome</keyword>
<dbReference type="AlphaFoldDB" id="A0A1I8FDV3"/>
<evidence type="ECO:0000256" key="1">
    <source>
        <dbReference type="SAM" id="MobiDB-lite"/>
    </source>
</evidence>
<proteinExistence type="predicted"/>
<name>A0A1I8FDV3_9PLAT</name>
<dbReference type="WBParaSite" id="maker-unitig_29343-snap-gene-0.2-mRNA-1">
    <property type="protein sequence ID" value="maker-unitig_29343-snap-gene-0.2-mRNA-1"/>
    <property type="gene ID" value="maker-unitig_29343-snap-gene-0.2"/>
</dbReference>
<feature type="region of interest" description="Disordered" evidence="1">
    <location>
        <begin position="1"/>
        <end position="33"/>
    </location>
</feature>
<reference evidence="3" key="1">
    <citation type="submission" date="2016-11" db="UniProtKB">
        <authorList>
            <consortium name="WormBaseParasite"/>
        </authorList>
    </citation>
    <scope>IDENTIFICATION</scope>
</reference>
<protein>
    <submittedName>
        <fullName evidence="3">Transposase</fullName>
    </submittedName>
</protein>